<organism evidence="2">
    <name type="scientific">Desmarestia aculeata</name>
    <dbReference type="NCBI Taxonomy" id="62298"/>
    <lineage>
        <taxon>Eukaryota</taxon>
        <taxon>Sar</taxon>
        <taxon>Stramenopiles</taxon>
        <taxon>Ochrophyta</taxon>
        <taxon>PX clade</taxon>
        <taxon>Phaeophyceae</taxon>
        <taxon>Desmarestiales</taxon>
        <taxon>Desmarestiaceae</taxon>
        <taxon>Desmarestia</taxon>
    </lineage>
</organism>
<name>A0A8F0K156_9PHAE</name>
<accession>A0A8F0K156</accession>
<proteinExistence type="predicted"/>
<dbReference type="EMBL" id="MZ156052">
    <property type="protein sequence ID" value="QWK44478.1"/>
    <property type="molecule type" value="Genomic_DNA"/>
</dbReference>
<evidence type="ECO:0000313" key="2">
    <source>
        <dbReference type="EMBL" id="QWK44478.1"/>
    </source>
</evidence>
<dbReference type="SUPFAM" id="SSF56672">
    <property type="entry name" value="DNA/RNA polymerases"/>
    <property type="match status" value="1"/>
</dbReference>
<sequence length="310" mass="36715">MSLFCSNKNGLRLTNVFNKKNYDEEDIYKSIHNGVVEKFPILDQMTRKEYKAIIMKLSYGEGNQSRSEDIKDYYRRLDISTKSSGIASPYKITAEYPSSLYNKFPSFKLLKKQIDIIIAARSELNLPINLNISAIYKTTQYYNMDKAITYTFRGYDNTSKKIKMYIPENELYDKKANTPKRFEAKVNKNKMLRATMPNLIHYLDAIALQHVTTRFREENKPLFTVHDEFYVRLCDIHFTKMAYFNALKQIYDDRPWFSILDSNKILDYEIDLNNMKEKMIQQTLNDLIKTFKKSIPENLLFEEMNDNILK</sequence>
<keyword evidence="2" id="KW-0496">Mitochondrion</keyword>
<geneLocation type="mitochondrion" evidence="2"/>
<dbReference type="InterPro" id="IPR043502">
    <property type="entry name" value="DNA/RNA_pol_sf"/>
</dbReference>
<gene>
    <name evidence="2" type="primary">rpo</name>
</gene>
<evidence type="ECO:0000259" key="1">
    <source>
        <dbReference type="Pfam" id="PF00940"/>
    </source>
</evidence>
<dbReference type="AlphaFoldDB" id="A0A8F0K156"/>
<protein>
    <submittedName>
        <fullName evidence="2">RNA polymerase</fullName>
    </submittedName>
</protein>
<dbReference type="Pfam" id="PF00940">
    <property type="entry name" value="RNA_pol"/>
    <property type="match status" value="1"/>
</dbReference>
<dbReference type="InterPro" id="IPR046950">
    <property type="entry name" value="DNA-dir_Rpol_C_phage-type"/>
</dbReference>
<reference evidence="2" key="1">
    <citation type="journal article" date="2021" name="Genome Biol. Evol.">
        <title>Genomic rearrangements and sequence evolution across brown algal organelles.</title>
        <authorList>
            <person name="Starko S."/>
            <person name="Bringloe T.T."/>
            <person name="Gomez M.S."/>
            <person name="Darby H."/>
            <person name="Graham S.W."/>
            <person name="Martone P.T."/>
        </authorList>
    </citation>
    <scope>NUCLEOTIDE SEQUENCE</scope>
</reference>
<feature type="domain" description="DNA-directed RNA polymerase C-terminal" evidence="1">
    <location>
        <begin position="41"/>
        <end position="273"/>
    </location>
</feature>